<dbReference type="Proteomes" id="UP000533269">
    <property type="component" value="Unassembled WGS sequence"/>
</dbReference>
<keyword evidence="2" id="KW-0812">Transmembrane</keyword>
<feature type="compositionally biased region" description="Low complexity" evidence="1">
    <location>
        <begin position="218"/>
        <end position="234"/>
    </location>
</feature>
<gene>
    <name evidence="3" type="ORF">FHR75_004040</name>
</gene>
<evidence type="ECO:0000313" key="4">
    <source>
        <dbReference type="Proteomes" id="UP000533269"/>
    </source>
</evidence>
<keyword evidence="2" id="KW-0472">Membrane</keyword>
<evidence type="ECO:0000256" key="2">
    <source>
        <dbReference type="SAM" id="Phobius"/>
    </source>
</evidence>
<feature type="region of interest" description="Disordered" evidence="1">
    <location>
        <begin position="351"/>
        <end position="381"/>
    </location>
</feature>
<protein>
    <submittedName>
        <fullName evidence="3">Uncharacterized protein</fullName>
    </submittedName>
</protein>
<feature type="compositionally biased region" description="Pro residues" evidence="1">
    <location>
        <begin position="203"/>
        <end position="217"/>
    </location>
</feature>
<reference evidence="3 4" key="1">
    <citation type="submission" date="2020-08" db="EMBL/GenBank/DDBJ databases">
        <title>The Agave Microbiome: Exploring the role of microbial communities in plant adaptations to desert environments.</title>
        <authorList>
            <person name="Partida-Martinez L.P."/>
        </authorList>
    </citation>
    <scope>NUCLEOTIDE SEQUENCE [LARGE SCALE GENOMIC DNA]</scope>
    <source>
        <strain evidence="3 4">AS2.23</strain>
    </source>
</reference>
<feature type="transmembrane region" description="Helical" evidence="2">
    <location>
        <begin position="327"/>
        <end position="348"/>
    </location>
</feature>
<feature type="compositionally biased region" description="Basic residues" evidence="1">
    <location>
        <begin position="372"/>
        <end position="381"/>
    </location>
</feature>
<feature type="compositionally biased region" description="Low complexity" evidence="1">
    <location>
        <begin position="262"/>
        <end position="273"/>
    </location>
</feature>
<name>A0A7W4XYM1_KINRA</name>
<organism evidence="3 4">
    <name type="scientific">Kineococcus radiotolerans</name>
    <dbReference type="NCBI Taxonomy" id="131568"/>
    <lineage>
        <taxon>Bacteria</taxon>
        <taxon>Bacillati</taxon>
        <taxon>Actinomycetota</taxon>
        <taxon>Actinomycetes</taxon>
        <taxon>Kineosporiales</taxon>
        <taxon>Kineosporiaceae</taxon>
        <taxon>Kineococcus</taxon>
    </lineage>
</organism>
<sequence>MRHRGFADVDRSTRRLLGPWLGSRIGALTSVVLITVAAGTAGSIALASSAVADPTPPKLRLDSQFTRHGPATLAPGRRIHWEIGATLEGGAVGALELQVASEGALVTRPDGLWIQVRTCDQRWLTKPARCPGNLLQLLAPQRLADVPAETMVPVGNISLADSQWVLVTMNLPENASAELQGASGRIGIGLTASGDDTDVPTPTRTPTPNSTPTPEGPTPTGAPTATAPAPTSPAVELPVASPREPTGESPTWTPPAVPPAAPTSAPTSTSAPADVRPITVAPLGAFPVKVTTGSAARAAGGAPRSGGGSMSDPSDLPTRLARTGAELGPTLGLALGAIAAGLFLSALARWHRSQHSPQDSPQRAPEHAPGRSSHRASRARR</sequence>
<evidence type="ECO:0000313" key="3">
    <source>
        <dbReference type="EMBL" id="MBB2903198.1"/>
    </source>
</evidence>
<reference evidence="3 4" key="2">
    <citation type="submission" date="2020-08" db="EMBL/GenBank/DDBJ databases">
        <authorList>
            <person name="Partida-Martinez L."/>
            <person name="Huntemann M."/>
            <person name="Clum A."/>
            <person name="Wang J."/>
            <person name="Palaniappan K."/>
            <person name="Ritter S."/>
            <person name="Chen I.-M."/>
            <person name="Stamatis D."/>
            <person name="Reddy T."/>
            <person name="O'Malley R."/>
            <person name="Daum C."/>
            <person name="Shapiro N."/>
            <person name="Ivanova N."/>
            <person name="Kyrpides N."/>
            <person name="Woyke T."/>
        </authorList>
    </citation>
    <scope>NUCLEOTIDE SEQUENCE [LARGE SCALE GENOMIC DNA]</scope>
    <source>
        <strain evidence="3 4">AS2.23</strain>
    </source>
</reference>
<comment type="caution">
    <text evidence="3">The sequence shown here is derived from an EMBL/GenBank/DDBJ whole genome shotgun (WGS) entry which is preliminary data.</text>
</comment>
<dbReference type="AlphaFoldDB" id="A0A7W4XYM1"/>
<proteinExistence type="predicted"/>
<dbReference type="EMBL" id="JACHVY010000005">
    <property type="protein sequence ID" value="MBB2903198.1"/>
    <property type="molecule type" value="Genomic_DNA"/>
</dbReference>
<feature type="region of interest" description="Disordered" evidence="1">
    <location>
        <begin position="186"/>
        <end position="274"/>
    </location>
</feature>
<accession>A0A7W4XYM1</accession>
<evidence type="ECO:0000256" key="1">
    <source>
        <dbReference type="SAM" id="MobiDB-lite"/>
    </source>
</evidence>
<keyword evidence="2" id="KW-1133">Transmembrane helix</keyword>
<feature type="region of interest" description="Disordered" evidence="1">
    <location>
        <begin position="297"/>
        <end position="320"/>
    </location>
</feature>
<feature type="compositionally biased region" description="Pro residues" evidence="1">
    <location>
        <begin position="252"/>
        <end position="261"/>
    </location>
</feature>